<protein>
    <submittedName>
        <fullName evidence="1">Uncharacterized protein</fullName>
    </submittedName>
</protein>
<reference evidence="1 2" key="1">
    <citation type="journal article" date="2014" name="MBio">
        <title>The Ordospora colligata genome; evolution of extreme reduction in microsporidia and host-to-parasite horizontal gene transfer.</title>
        <authorList>
            <person name="Pombert J.-F."/>
            <person name="Haag K.L."/>
            <person name="Beidas S."/>
            <person name="Ebert D."/>
            <person name="Keeling P.J."/>
        </authorList>
    </citation>
    <scope>NUCLEOTIDE SEQUENCE [LARGE SCALE GENOMIC DNA]</scope>
    <source>
        <strain evidence="1 2">OC4</strain>
    </source>
</reference>
<evidence type="ECO:0000313" key="2">
    <source>
        <dbReference type="Proteomes" id="UP000031056"/>
    </source>
</evidence>
<dbReference type="HOGENOM" id="CLU_1570639_0_0_1"/>
<keyword evidence="2" id="KW-1185">Reference proteome</keyword>
<accession>A0A0B2UH53</accession>
<dbReference type="VEuPathDB" id="MicrosporidiaDB:M896_010480"/>
<dbReference type="GeneID" id="26260891"/>
<dbReference type="Proteomes" id="UP000031056">
    <property type="component" value="Unassembled WGS sequence"/>
</dbReference>
<dbReference type="OrthoDB" id="2186865at2759"/>
<proteinExistence type="predicted"/>
<name>A0A0B2UH53_9MICR</name>
<dbReference type="EMBL" id="JOKQ01000001">
    <property type="protein sequence ID" value="KHN70396.1"/>
    <property type="molecule type" value="Genomic_DNA"/>
</dbReference>
<sequence>MKWILSLCCRSVRKRYAVTLLGLQNDQRRVLQYLNPNGKDNKNIRPFSEDVCVVHGMELVLQSLDDDSDLYEIRGIHVSHCAAVMFSVDADDSDSVEKCVSLLNEEVIKTKDVVVVFCKSNVYGSVSVDALRRSCEEIGHGKIEFVVYEDEKIAVSVQKGVDWICNRLDD</sequence>
<gene>
    <name evidence="1" type="ORF">M896_010480</name>
</gene>
<evidence type="ECO:0000313" key="1">
    <source>
        <dbReference type="EMBL" id="KHN70396.1"/>
    </source>
</evidence>
<dbReference type="RefSeq" id="XP_014564438.1">
    <property type="nucleotide sequence ID" value="XM_014708952.1"/>
</dbReference>
<comment type="caution">
    <text evidence="1">The sequence shown here is derived from an EMBL/GenBank/DDBJ whole genome shotgun (WGS) entry which is preliminary data.</text>
</comment>
<dbReference type="AlphaFoldDB" id="A0A0B2UH53"/>
<dbReference type="InterPro" id="IPR027417">
    <property type="entry name" value="P-loop_NTPase"/>
</dbReference>
<organism evidence="1 2">
    <name type="scientific">Ordospora colligata OC4</name>
    <dbReference type="NCBI Taxonomy" id="1354746"/>
    <lineage>
        <taxon>Eukaryota</taxon>
        <taxon>Fungi</taxon>
        <taxon>Fungi incertae sedis</taxon>
        <taxon>Microsporidia</taxon>
        <taxon>Ordosporidae</taxon>
        <taxon>Ordospora</taxon>
    </lineage>
</organism>
<dbReference type="InParanoid" id="A0A0B2UH53"/>
<dbReference type="Gene3D" id="3.40.50.300">
    <property type="entry name" value="P-loop containing nucleotide triphosphate hydrolases"/>
    <property type="match status" value="1"/>
</dbReference>